<keyword evidence="4" id="KW-0804">Transcription</keyword>
<protein>
    <submittedName>
        <fullName evidence="6">LysR family transcriptional regulator</fullName>
    </submittedName>
</protein>
<evidence type="ECO:0000313" key="7">
    <source>
        <dbReference type="Proteomes" id="UP001499988"/>
    </source>
</evidence>
<dbReference type="InterPro" id="IPR000847">
    <property type="entry name" value="LysR_HTH_N"/>
</dbReference>
<gene>
    <name evidence="6" type="ORF">GCM10023333_28320</name>
</gene>
<feature type="domain" description="HTH lysR-type" evidence="5">
    <location>
        <begin position="2"/>
        <end position="59"/>
    </location>
</feature>
<evidence type="ECO:0000256" key="3">
    <source>
        <dbReference type="ARBA" id="ARBA00023125"/>
    </source>
</evidence>
<dbReference type="PANTHER" id="PTHR30126:SF91">
    <property type="entry name" value="LYSR FAMILY TRANSCRIPTIONAL REGULATOR"/>
    <property type="match status" value="1"/>
</dbReference>
<dbReference type="InterPro" id="IPR036390">
    <property type="entry name" value="WH_DNA-bd_sf"/>
</dbReference>
<dbReference type="Gene3D" id="3.40.190.290">
    <property type="match status" value="1"/>
</dbReference>
<dbReference type="PANTHER" id="PTHR30126">
    <property type="entry name" value="HTH-TYPE TRANSCRIPTIONAL REGULATOR"/>
    <property type="match status" value="1"/>
</dbReference>
<dbReference type="Gene3D" id="1.10.10.10">
    <property type="entry name" value="Winged helix-like DNA-binding domain superfamily/Winged helix DNA-binding domain"/>
    <property type="match status" value="1"/>
</dbReference>
<name>A0ABP9F736_9GAMM</name>
<dbReference type="RefSeq" id="WP_345336078.1">
    <property type="nucleotide sequence ID" value="NZ_BAABJZ010000091.1"/>
</dbReference>
<reference evidence="7" key="1">
    <citation type="journal article" date="2019" name="Int. J. Syst. Evol. Microbiol.">
        <title>The Global Catalogue of Microorganisms (GCM) 10K type strain sequencing project: providing services to taxonomists for standard genome sequencing and annotation.</title>
        <authorList>
            <consortium name="The Broad Institute Genomics Platform"/>
            <consortium name="The Broad Institute Genome Sequencing Center for Infectious Disease"/>
            <person name="Wu L."/>
            <person name="Ma J."/>
        </authorList>
    </citation>
    <scope>NUCLEOTIDE SEQUENCE [LARGE SCALE GENOMIC DNA]</scope>
    <source>
        <strain evidence="7">JCM 18401</strain>
    </source>
</reference>
<evidence type="ECO:0000256" key="4">
    <source>
        <dbReference type="ARBA" id="ARBA00023163"/>
    </source>
</evidence>
<evidence type="ECO:0000256" key="1">
    <source>
        <dbReference type="ARBA" id="ARBA00009437"/>
    </source>
</evidence>
<dbReference type="InterPro" id="IPR005119">
    <property type="entry name" value="LysR_subst-bd"/>
</dbReference>
<dbReference type="Proteomes" id="UP001499988">
    <property type="component" value="Unassembled WGS sequence"/>
</dbReference>
<keyword evidence="7" id="KW-1185">Reference proteome</keyword>
<keyword evidence="3" id="KW-0238">DNA-binding</keyword>
<evidence type="ECO:0000256" key="2">
    <source>
        <dbReference type="ARBA" id="ARBA00023015"/>
    </source>
</evidence>
<proteinExistence type="inferred from homology"/>
<accession>A0ABP9F736</accession>
<sequence>MITLEQIHSFRQVYQMRSYSAAGRALGKERSTVREHIGALEDIVGRPLFTVVGKRVEPTSIADLLYPRALHLSKQARDFQRMAESLWDTQLTELTLLHDPAIPAEILVAIERQLIERCPTLTLCWRAETREVAYQHLVAGSAHIALMAAENKNMTVTEILAINLGALAFGAYICPEHPLAATSEITVNELRSLTQYLIWSGRGGGLGAFQLSDQCHFVGDCTTQMAMIHAGGWGILPRNTAHNWVAQGRLKELKPAELLQSYQERICLYYSLTGERYPEVATAIDVIKSVALEQLS</sequence>
<evidence type="ECO:0000259" key="5">
    <source>
        <dbReference type="PROSITE" id="PS50931"/>
    </source>
</evidence>
<dbReference type="SUPFAM" id="SSF46785">
    <property type="entry name" value="Winged helix' DNA-binding domain"/>
    <property type="match status" value="1"/>
</dbReference>
<comment type="caution">
    <text evidence="6">The sequence shown here is derived from an EMBL/GenBank/DDBJ whole genome shotgun (WGS) entry which is preliminary data.</text>
</comment>
<organism evidence="6 7">
    <name type="scientific">Ferrimonas pelagia</name>
    <dbReference type="NCBI Taxonomy" id="1177826"/>
    <lineage>
        <taxon>Bacteria</taxon>
        <taxon>Pseudomonadati</taxon>
        <taxon>Pseudomonadota</taxon>
        <taxon>Gammaproteobacteria</taxon>
        <taxon>Alteromonadales</taxon>
        <taxon>Ferrimonadaceae</taxon>
        <taxon>Ferrimonas</taxon>
    </lineage>
</organism>
<dbReference type="Pfam" id="PF03466">
    <property type="entry name" value="LysR_substrate"/>
    <property type="match status" value="1"/>
</dbReference>
<keyword evidence="2" id="KW-0805">Transcription regulation</keyword>
<dbReference type="PROSITE" id="PS50931">
    <property type="entry name" value="HTH_LYSR"/>
    <property type="match status" value="1"/>
</dbReference>
<dbReference type="InterPro" id="IPR036388">
    <property type="entry name" value="WH-like_DNA-bd_sf"/>
</dbReference>
<comment type="similarity">
    <text evidence="1">Belongs to the LysR transcriptional regulatory family.</text>
</comment>
<dbReference type="EMBL" id="BAABJZ010000091">
    <property type="protein sequence ID" value="GAA4893465.1"/>
    <property type="molecule type" value="Genomic_DNA"/>
</dbReference>
<dbReference type="Pfam" id="PF00126">
    <property type="entry name" value="HTH_1"/>
    <property type="match status" value="1"/>
</dbReference>
<evidence type="ECO:0000313" key="6">
    <source>
        <dbReference type="EMBL" id="GAA4893465.1"/>
    </source>
</evidence>
<dbReference type="SUPFAM" id="SSF53850">
    <property type="entry name" value="Periplasmic binding protein-like II"/>
    <property type="match status" value="1"/>
</dbReference>